<accession>A0A8S3ZM74</accession>
<protein>
    <recommendedName>
        <fullName evidence="6">Angiotensin-converting enzyme</fullName>
        <ecNumber evidence="6">3.4.-.-</ecNumber>
    </recommendedName>
</protein>
<keyword evidence="6" id="KW-0479">Metal-binding</keyword>
<dbReference type="GO" id="GO:0008237">
    <property type="term" value="F:metallopeptidase activity"/>
    <property type="evidence" value="ECO:0007669"/>
    <property type="project" value="UniProtKB-KW"/>
</dbReference>
<dbReference type="Proteomes" id="UP000678393">
    <property type="component" value="Unassembled WGS sequence"/>
</dbReference>
<evidence type="ECO:0000313" key="7">
    <source>
        <dbReference type="EMBL" id="CAG5130617.1"/>
    </source>
</evidence>
<feature type="non-terminal residue" evidence="7">
    <location>
        <position position="1"/>
    </location>
</feature>
<keyword evidence="2" id="KW-0732">Signal</keyword>
<keyword evidence="4 6" id="KW-0325">Glycoprotein</keyword>
<keyword evidence="6" id="KW-0121">Carboxypeptidase</keyword>
<keyword evidence="6" id="KW-0482">Metalloprotease</keyword>
<dbReference type="OrthoDB" id="10029630at2759"/>
<feature type="non-terminal residue" evidence="7">
    <location>
        <position position="80"/>
    </location>
</feature>
<reference evidence="7" key="1">
    <citation type="submission" date="2021-04" db="EMBL/GenBank/DDBJ databases">
        <authorList>
            <consortium name="Molecular Ecology Group"/>
        </authorList>
    </citation>
    <scope>NUCLEOTIDE SEQUENCE</scope>
</reference>
<keyword evidence="6" id="KW-0645">Protease</keyword>
<keyword evidence="6" id="KW-0378">Hydrolase</keyword>
<dbReference type="PROSITE" id="PS52011">
    <property type="entry name" value="PEPTIDASE_M2"/>
    <property type="match status" value="1"/>
</dbReference>
<sequence length="80" mass="9178">SDINFLMSMALQKVAFLPFGYLIDQWRWSVFSGQTTPATYNKDWWDLRCHLQGISPPVARSEDDFDPGAKYHVPAAVPYI</sequence>
<dbReference type="EMBL" id="CAJHNH020004140">
    <property type="protein sequence ID" value="CAG5130617.1"/>
    <property type="molecule type" value="Genomic_DNA"/>
</dbReference>
<evidence type="ECO:0000256" key="6">
    <source>
        <dbReference type="RuleBase" id="RU361144"/>
    </source>
</evidence>
<keyword evidence="8" id="KW-1185">Reference proteome</keyword>
<evidence type="ECO:0000256" key="3">
    <source>
        <dbReference type="ARBA" id="ARBA00023157"/>
    </source>
</evidence>
<dbReference type="GO" id="GO:0008241">
    <property type="term" value="F:peptidyl-dipeptidase activity"/>
    <property type="evidence" value="ECO:0007669"/>
    <property type="project" value="InterPro"/>
</dbReference>
<dbReference type="GO" id="GO:0005886">
    <property type="term" value="C:plasma membrane"/>
    <property type="evidence" value="ECO:0007669"/>
    <property type="project" value="TreeGrafter"/>
</dbReference>
<evidence type="ECO:0000256" key="2">
    <source>
        <dbReference type="ARBA" id="ARBA00022729"/>
    </source>
</evidence>
<keyword evidence="3" id="KW-1015">Disulfide bond</keyword>
<keyword evidence="6" id="KW-0862">Zinc</keyword>
<comment type="cofactor">
    <cofactor evidence="6">
        <name>Zn(2+)</name>
        <dbReference type="ChEBI" id="CHEBI:29105"/>
    </cofactor>
    <text evidence="6">Binds 1 zinc ion per subunit.</text>
</comment>
<dbReference type="InterPro" id="IPR001548">
    <property type="entry name" value="Peptidase_M2"/>
</dbReference>
<dbReference type="GO" id="GO:0046872">
    <property type="term" value="F:metal ion binding"/>
    <property type="evidence" value="ECO:0007669"/>
    <property type="project" value="UniProtKB-KW"/>
</dbReference>
<dbReference type="GO" id="GO:0006508">
    <property type="term" value="P:proteolysis"/>
    <property type="evidence" value="ECO:0007669"/>
    <property type="project" value="UniProtKB-KW"/>
</dbReference>
<comment type="caution">
    <text evidence="7">The sequence shown here is derived from an EMBL/GenBank/DDBJ whole genome shotgun (WGS) entry which is preliminary data.</text>
</comment>
<evidence type="ECO:0000256" key="1">
    <source>
        <dbReference type="ARBA" id="ARBA00008139"/>
    </source>
</evidence>
<evidence type="ECO:0000256" key="4">
    <source>
        <dbReference type="ARBA" id="ARBA00023180"/>
    </source>
</evidence>
<gene>
    <name evidence="7" type="ORF">CUNI_LOCUS16175</name>
</gene>
<dbReference type="AlphaFoldDB" id="A0A8S3ZM74"/>
<evidence type="ECO:0000313" key="8">
    <source>
        <dbReference type="Proteomes" id="UP000678393"/>
    </source>
</evidence>
<name>A0A8S3ZM74_9EUPU</name>
<dbReference type="EC" id="3.4.-.-" evidence="6"/>
<evidence type="ECO:0000256" key="5">
    <source>
        <dbReference type="PROSITE-ProRule" id="PRU01355"/>
    </source>
</evidence>
<dbReference type="GO" id="GO:0004180">
    <property type="term" value="F:carboxypeptidase activity"/>
    <property type="evidence" value="ECO:0007669"/>
    <property type="project" value="UniProtKB-KW"/>
</dbReference>
<dbReference type="SUPFAM" id="SSF55486">
    <property type="entry name" value="Metalloproteases ('zincins'), catalytic domain"/>
    <property type="match status" value="1"/>
</dbReference>
<dbReference type="PANTHER" id="PTHR10514">
    <property type="entry name" value="ANGIOTENSIN-CONVERTING ENZYME"/>
    <property type="match status" value="1"/>
</dbReference>
<dbReference type="Pfam" id="PF01401">
    <property type="entry name" value="Peptidase_M2"/>
    <property type="match status" value="1"/>
</dbReference>
<organism evidence="7 8">
    <name type="scientific">Candidula unifasciata</name>
    <dbReference type="NCBI Taxonomy" id="100452"/>
    <lineage>
        <taxon>Eukaryota</taxon>
        <taxon>Metazoa</taxon>
        <taxon>Spiralia</taxon>
        <taxon>Lophotrochozoa</taxon>
        <taxon>Mollusca</taxon>
        <taxon>Gastropoda</taxon>
        <taxon>Heterobranchia</taxon>
        <taxon>Euthyneura</taxon>
        <taxon>Panpulmonata</taxon>
        <taxon>Eupulmonata</taxon>
        <taxon>Stylommatophora</taxon>
        <taxon>Helicina</taxon>
        <taxon>Helicoidea</taxon>
        <taxon>Geomitridae</taxon>
        <taxon>Candidula</taxon>
    </lineage>
</organism>
<comment type="caution">
    <text evidence="5">Lacks conserved residue(s) required for the propagation of feature annotation.</text>
</comment>
<proteinExistence type="inferred from homology"/>
<dbReference type="PRINTS" id="PR00791">
    <property type="entry name" value="PEPDIPTASEA"/>
</dbReference>
<comment type="similarity">
    <text evidence="1 5 6">Belongs to the peptidase M2 family.</text>
</comment>
<dbReference type="PANTHER" id="PTHR10514:SF27">
    <property type="entry name" value="ANGIOTENSIN-CONVERTING ENZYME"/>
    <property type="match status" value="1"/>
</dbReference>